<dbReference type="EMBL" id="JAFEKC020000002">
    <property type="protein sequence ID" value="KAK0516682.1"/>
    <property type="molecule type" value="Genomic_DNA"/>
</dbReference>
<dbReference type="PROSITE" id="PS50088">
    <property type="entry name" value="ANK_REPEAT"/>
    <property type="match status" value="5"/>
</dbReference>
<name>A0AA39R833_9LECA</name>
<dbReference type="Pfam" id="PF00023">
    <property type="entry name" value="Ank"/>
    <property type="match status" value="2"/>
</dbReference>
<keyword evidence="2 3" id="KW-0040">ANK repeat</keyword>
<evidence type="ECO:0008006" key="6">
    <source>
        <dbReference type="Google" id="ProtNLM"/>
    </source>
</evidence>
<dbReference type="PANTHER" id="PTHR24198">
    <property type="entry name" value="ANKYRIN REPEAT AND PROTEIN KINASE DOMAIN-CONTAINING PROTEIN"/>
    <property type="match status" value="1"/>
</dbReference>
<organism evidence="4 5">
    <name type="scientific">Cladonia borealis</name>
    <dbReference type="NCBI Taxonomy" id="184061"/>
    <lineage>
        <taxon>Eukaryota</taxon>
        <taxon>Fungi</taxon>
        <taxon>Dikarya</taxon>
        <taxon>Ascomycota</taxon>
        <taxon>Pezizomycotina</taxon>
        <taxon>Lecanoromycetes</taxon>
        <taxon>OSLEUM clade</taxon>
        <taxon>Lecanoromycetidae</taxon>
        <taxon>Lecanorales</taxon>
        <taxon>Lecanorineae</taxon>
        <taxon>Cladoniaceae</taxon>
        <taxon>Cladonia</taxon>
    </lineage>
</organism>
<feature type="repeat" description="ANK" evidence="3">
    <location>
        <begin position="299"/>
        <end position="334"/>
    </location>
</feature>
<dbReference type="SMART" id="SM00248">
    <property type="entry name" value="ANK"/>
    <property type="match status" value="11"/>
</dbReference>
<comment type="caution">
    <text evidence="4">The sequence shown here is derived from an EMBL/GenBank/DDBJ whole genome shotgun (WGS) entry which is preliminary data.</text>
</comment>
<dbReference type="PRINTS" id="PR01415">
    <property type="entry name" value="ANKYRIN"/>
</dbReference>
<protein>
    <recommendedName>
        <fullName evidence="6">Ankyrin repeat protein</fullName>
    </recommendedName>
</protein>
<evidence type="ECO:0000256" key="2">
    <source>
        <dbReference type="ARBA" id="ARBA00023043"/>
    </source>
</evidence>
<dbReference type="Pfam" id="PF12796">
    <property type="entry name" value="Ank_2"/>
    <property type="match status" value="3"/>
</dbReference>
<feature type="repeat" description="ANK" evidence="3">
    <location>
        <begin position="173"/>
        <end position="206"/>
    </location>
</feature>
<feature type="repeat" description="ANK" evidence="3">
    <location>
        <begin position="500"/>
        <end position="525"/>
    </location>
</feature>
<dbReference type="AlphaFoldDB" id="A0AA39R833"/>
<dbReference type="SUPFAM" id="SSF48403">
    <property type="entry name" value="Ankyrin repeat"/>
    <property type="match status" value="2"/>
</dbReference>
<evidence type="ECO:0000256" key="1">
    <source>
        <dbReference type="ARBA" id="ARBA00022737"/>
    </source>
</evidence>
<evidence type="ECO:0000313" key="5">
    <source>
        <dbReference type="Proteomes" id="UP001166286"/>
    </source>
</evidence>
<keyword evidence="1" id="KW-0677">Repeat</keyword>
<dbReference type="InterPro" id="IPR036770">
    <property type="entry name" value="Ankyrin_rpt-contain_sf"/>
</dbReference>
<sequence>MGNFTAAQALQERFVRKLTDRFDVEYSDDLTSLSSEIETLAGLYHLFVERVMALQRPGEDFDPFTNATQLSHERGMLARMQNLHRATNLDIPQLNILLAQLNLLGICDISLHIAVQCGAVNMTRMLLDRKELSVNIRDCNGASPLHIAAQNGHSSIAEMLIDAKADVGAVRSDQLTPLHLASQKEGAEEIVLMLLNAGADTMVVDKDGHTAVYLAAKAGRMETTELLLRHDSQHWSTQETILHLATKMGLTPVVQLLLDIWSPASIPPDFQPDRTSAKEVIRRTERYSQRAMLEARNENGQTALHVALWGRSRSHRAIFRLLIESGADIEARDKYRRTALHLAVSQKDKGRGFVQALLDMNASHEARDCWGCTPLHTAAASKAENAIVRLLLSGADIEARDSTGMTPLIRATCGGYINEDKYHGADSATAPAGKNKHDRGDEDYAHIVNVFLVNRAKRAEPDSQDCRGRAALYYAVDNGFCMITKHLLQARAKTETTDELGRTALHRAAAKGHDKIVKILLTEGAVDVDARDKWGQTALMLAAQLETSNSIPIARTLLMASASVNLKGINGSTAFDIAKSRGHTSLMQLLSDS</sequence>
<gene>
    <name evidence="4" type="ORF">JMJ35_001285</name>
</gene>
<dbReference type="Proteomes" id="UP001166286">
    <property type="component" value="Unassembled WGS sequence"/>
</dbReference>
<dbReference type="Gene3D" id="1.25.40.20">
    <property type="entry name" value="Ankyrin repeat-containing domain"/>
    <property type="match status" value="3"/>
</dbReference>
<dbReference type="GO" id="GO:0005737">
    <property type="term" value="C:cytoplasm"/>
    <property type="evidence" value="ECO:0007669"/>
    <property type="project" value="TreeGrafter"/>
</dbReference>
<evidence type="ECO:0000256" key="3">
    <source>
        <dbReference type="PROSITE-ProRule" id="PRU00023"/>
    </source>
</evidence>
<feature type="repeat" description="ANK" evidence="3">
    <location>
        <begin position="370"/>
        <end position="402"/>
    </location>
</feature>
<keyword evidence="5" id="KW-1185">Reference proteome</keyword>
<dbReference type="PROSITE" id="PS50297">
    <property type="entry name" value="ANK_REP_REGION"/>
    <property type="match status" value="5"/>
</dbReference>
<accession>A0AA39R833</accession>
<evidence type="ECO:0000313" key="4">
    <source>
        <dbReference type="EMBL" id="KAK0516682.1"/>
    </source>
</evidence>
<dbReference type="PANTHER" id="PTHR24198:SF165">
    <property type="entry name" value="ANKYRIN REPEAT-CONTAINING PROTEIN-RELATED"/>
    <property type="match status" value="1"/>
</dbReference>
<reference evidence="4" key="1">
    <citation type="submission" date="2023-03" db="EMBL/GenBank/DDBJ databases">
        <title>Complete genome of Cladonia borealis.</title>
        <authorList>
            <person name="Park H."/>
        </authorList>
    </citation>
    <scope>NUCLEOTIDE SEQUENCE</scope>
    <source>
        <strain evidence="4">ANT050790</strain>
    </source>
</reference>
<feature type="repeat" description="ANK" evidence="3">
    <location>
        <begin position="140"/>
        <end position="172"/>
    </location>
</feature>
<proteinExistence type="predicted"/>
<dbReference type="InterPro" id="IPR002110">
    <property type="entry name" value="Ankyrin_rpt"/>
</dbReference>